<evidence type="ECO:0000313" key="5">
    <source>
        <dbReference type="Proteomes" id="UP001628179"/>
    </source>
</evidence>
<keyword evidence="5" id="KW-1185">Reference proteome</keyword>
<dbReference type="Pfam" id="PF00107">
    <property type="entry name" value="ADH_zinc_N"/>
    <property type="match status" value="1"/>
</dbReference>
<dbReference type="InterPro" id="IPR036291">
    <property type="entry name" value="NAD(P)-bd_dom_sf"/>
</dbReference>
<feature type="domain" description="Enoyl reductase (ER)" evidence="3">
    <location>
        <begin position="14"/>
        <end position="344"/>
    </location>
</feature>
<proteinExistence type="inferred from homology"/>
<dbReference type="CDD" id="cd08249">
    <property type="entry name" value="enoyl_reductase_like"/>
    <property type="match status" value="1"/>
</dbReference>
<dbReference type="InterPro" id="IPR013154">
    <property type="entry name" value="ADH-like_N"/>
</dbReference>
<accession>A0ABQ0GGY3</accession>
<comment type="similarity">
    <text evidence="1">Belongs to the zinc-containing alcohol dehydrogenase family.</text>
</comment>
<comment type="caution">
    <text evidence="4">The sequence shown here is derived from an EMBL/GenBank/DDBJ whole genome shotgun (WGS) entry which is preliminary data.</text>
</comment>
<dbReference type="Pfam" id="PF08240">
    <property type="entry name" value="ADH_N"/>
    <property type="match status" value="1"/>
</dbReference>
<evidence type="ECO:0000313" key="4">
    <source>
        <dbReference type="EMBL" id="GAB1317013.1"/>
    </source>
</evidence>
<reference evidence="4 5" key="1">
    <citation type="submission" date="2024-09" db="EMBL/GenBank/DDBJ databases">
        <title>Itraconazole resistance in Madurella fahalii resulting from another homologue of gene encoding cytochrome P450 14-alpha sterol demethylase (CYP51).</title>
        <authorList>
            <person name="Yoshioka I."/>
            <person name="Fahal A.H."/>
            <person name="Kaneko S."/>
            <person name="Yaguchi T."/>
        </authorList>
    </citation>
    <scope>NUCLEOTIDE SEQUENCE [LARGE SCALE GENOMIC DNA]</scope>
    <source>
        <strain evidence="4 5">IFM 68171</strain>
    </source>
</reference>
<evidence type="ECO:0000259" key="3">
    <source>
        <dbReference type="SMART" id="SM00829"/>
    </source>
</evidence>
<dbReference type="InterPro" id="IPR047122">
    <property type="entry name" value="Trans-enoyl_RdTase-like"/>
</dbReference>
<name>A0ABQ0GGY3_9PEZI</name>
<evidence type="ECO:0000256" key="2">
    <source>
        <dbReference type="ARBA" id="ARBA00023002"/>
    </source>
</evidence>
<dbReference type="SMART" id="SM00829">
    <property type="entry name" value="PKS_ER"/>
    <property type="match status" value="1"/>
</dbReference>
<dbReference type="RefSeq" id="XP_070918744.1">
    <property type="nucleotide sequence ID" value="XM_071062643.1"/>
</dbReference>
<dbReference type="PANTHER" id="PTHR45348">
    <property type="entry name" value="HYPOTHETICAL OXIDOREDUCTASE (EUROFUNG)"/>
    <property type="match status" value="1"/>
</dbReference>
<keyword evidence="2" id="KW-0560">Oxidoreductase</keyword>
<dbReference type="InterPro" id="IPR011032">
    <property type="entry name" value="GroES-like_sf"/>
</dbReference>
<dbReference type="SUPFAM" id="SSF50129">
    <property type="entry name" value="GroES-like"/>
    <property type="match status" value="1"/>
</dbReference>
<dbReference type="GeneID" id="98177966"/>
<dbReference type="Gene3D" id="3.90.180.10">
    <property type="entry name" value="Medium-chain alcohol dehydrogenases, catalytic domain"/>
    <property type="match status" value="1"/>
</dbReference>
<dbReference type="InterPro" id="IPR020843">
    <property type="entry name" value="ER"/>
</dbReference>
<dbReference type="Proteomes" id="UP001628179">
    <property type="component" value="Unassembled WGS sequence"/>
</dbReference>
<organism evidence="4 5">
    <name type="scientific">Madurella fahalii</name>
    <dbReference type="NCBI Taxonomy" id="1157608"/>
    <lineage>
        <taxon>Eukaryota</taxon>
        <taxon>Fungi</taxon>
        <taxon>Dikarya</taxon>
        <taxon>Ascomycota</taxon>
        <taxon>Pezizomycotina</taxon>
        <taxon>Sordariomycetes</taxon>
        <taxon>Sordariomycetidae</taxon>
        <taxon>Sordariales</taxon>
        <taxon>Sordariales incertae sedis</taxon>
        <taxon>Madurella</taxon>
    </lineage>
</organism>
<sequence length="346" mass="36517">MGQTHLAAILPQKGGPLSVQERPTPEPGPNEVLIEVKAVALNPIDYHQRDLDFPPVPIYPAVIGFDTAGVIAKVGPNVTTVPEPGSRVIALASSFYQNGSPDHGAFQKYALAQSEGVIPLPDSVSFEEGAVFPVAFLTALTAWTSIGIPLNSRYTPQDKQAVLIWGGASSVGTFAVQSARALGFRVYVTASPKHHSYIKRLGADAVFDYKASDVVAQIVAAVKKDGVHMHTAHCVVSGGLQPSLDVLRQTKGNTPARVAHSPVLAPDHPTLENTQIVFNSPPMDDAAARDKHIYECFHVWLNDGLKSGSVVPSPNVQVEGGGLDGLNAALDKLKAGVSGTKIVVPI</sequence>
<gene>
    <name evidence="4" type="ORF">MFIFM68171_07223</name>
</gene>
<dbReference type="SUPFAM" id="SSF51735">
    <property type="entry name" value="NAD(P)-binding Rossmann-fold domains"/>
    <property type="match status" value="1"/>
</dbReference>
<protein>
    <submittedName>
        <fullName evidence="4">Enoyl reductase (ER) domain-containing protein</fullName>
    </submittedName>
</protein>
<dbReference type="Gene3D" id="3.40.50.720">
    <property type="entry name" value="NAD(P)-binding Rossmann-like Domain"/>
    <property type="match status" value="1"/>
</dbReference>
<dbReference type="InterPro" id="IPR013149">
    <property type="entry name" value="ADH-like_C"/>
</dbReference>
<evidence type="ECO:0000256" key="1">
    <source>
        <dbReference type="ARBA" id="ARBA00008072"/>
    </source>
</evidence>
<dbReference type="EMBL" id="BAAFSV010000004">
    <property type="protein sequence ID" value="GAB1317013.1"/>
    <property type="molecule type" value="Genomic_DNA"/>
</dbReference>
<dbReference type="PANTHER" id="PTHR45348:SF2">
    <property type="entry name" value="ZINC-TYPE ALCOHOL DEHYDROGENASE-LIKE PROTEIN C2E1P3.01"/>
    <property type="match status" value="1"/>
</dbReference>